<dbReference type="InParanoid" id="A0A2R6PRC7"/>
<keyword evidence="2" id="KW-1185">Reference proteome</keyword>
<name>A0A2R6PRC7_ACTCC</name>
<dbReference type="Gramene" id="PSR95562">
    <property type="protein sequence ID" value="PSR95562"/>
    <property type="gene ID" value="CEY00_Acc21579"/>
</dbReference>
<reference evidence="1 2" key="1">
    <citation type="submission" date="2017-07" db="EMBL/GenBank/DDBJ databases">
        <title>An improved, manually edited Actinidia chinensis var. chinensis (kiwifruit) genome highlights the challenges associated with draft genomes and gene prediction in plants.</title>
        <authorList>
            <person name="Pilkington S."/>
            <person name="Crowhurst R."/>
            <person name="Hilario E."/>
            <person name="Nardozza S."/>
            <person name="Fraser L."/>
            <person name="Peng Y."/>
            <person name="Gunaseelan K."/>
            <person name="Simpson R."/>
            <person name="Tahir J."/>
            <person name="Deroles S."/>
            <person name="Templeton K."/>
            <person name="Luo Z."/>
            <person name="Davy M."/>
            <person name="Cheng C."/>
            <person name="Mcneilage M."/>
            <person name="Scaglione D."/>
            <person name="Liu Y."/>
            <person name="Zhang Q."/>
            <person name="Datson P."/>
            <person name="De Silva N."/>
            <person name="Gardiner S."/>
            <person name="Bassett H."/>
            <person name="Chagne D."/>
            <person name="Mccallum J."/>
            <person name="Dzierzon H."/>
            <person name="Deng C."/>
            <person name="Wang Y.-Y."/>
            <person name="Barron N."/>
            <person name="Manako K."/>
            <person name="Bowen J."/>
            <person name="Foster T."/>
            <person name="Erridge Z."/>
            <person name="Tiffin H."/>
            <person name="Waite C."/>
            <person name="Davies K."/>
            <person name="Grierson E."/>
            <person name="Laing W."/>
            <person name="Kirk R."/>
            <person name="Chen X."/>
            <person name="Wood M."/>
            <person name="Montefiori M."/>
            <person name="Brummell D."/>
            <person name="Schwinn K."/>
            <person name="Catanach A."/>
            <person name="Fullerton C."/>
            <person name="Li D."/>
            <person name="Meiyalaghan S."/>
            <person name="Nieuwenhuizen N."/>
            <person name="Read N."/>
            <person name="Prakash R."/>
            <person name="Hunter D."/>
            <person name="Zhang H."/>
            <person name="Mckenzie M."/>
            <person name="Knabel M."/>
            <person name="Harris A."/>
            <person name="Allan A."/>
            <person name="Chen A."/>
            <person name="Janssen B."/>
            <person name="Plunkett B."/>
            <person name="Dwamena C."/>
            <person name="Voogd C."/>
            <person name="Leif D."/>
            <person name="Lafferty D."/>
            <person name="Souleyre E."/>
            <person name="Varkonyi-Gasic E."/>
            <person name="Gambi F."/>
            <person name="Hanley J."/>
            <person name="Yao J.-L."/>
            <person name="Cheung J."/>
            <person name="David K."/>
            <person name="Warren B."/>
            <person name="Marsh K."/>
            <person name="Snowden K."/>
            <person name="Lin-Wang K."/>
            <person name="Brian L."/>
            <person name="Martinez-Sanchez M."/>
            <person name="Wang M."/>
            <person name="Ileperuma N."/>
            <person name="Macnee N."/>
            <person name="Campin R."/>
            <person name="Mcatee P."/>
            <person name="Drummond R."/>
            <person name="Espley R."/>
            <person name="Ireland H."/>
            <person name="Wu R."/>
            <person name="Atkinson R."/>
            <person name="Karunairetnam S."/>
            <person name="Bulley S."/>
            <person name="Chunkath S."/>
            <person name="Hanley Z."/>
            <person name="Storey R."/>
            <person name="Thrimawithana A."/>
            <person name="Thomson S."/>
            <person name="David C."/>
            <person name="Testolin R."/>
        </authorList>
    </citation>
    <scope>NUCLEOTIDE SEQUENCE [LARGE SCALE GENOMIC DNA]</scope>
    <source>
        <strain evidence="2">cv. Red5</strain>
        <tissue evidence="1">Young leaf</tissue>
    </source>
</reference>
<reference evidence="2" key="2">
    <citation type="journal article" date="2018" name="BMC Genomics">
        <title>A manually annotated Actinidia chinensis var. chinensis (kiwifruit) genome highlights the challenges associated with draft genomes and gene prediction in plants.</title>
        <authorList>
            <person name="Pilkington S.M."/>
            <person name="Crowhurst R."/>
            <person name="Hilario E."/>
            <person name="Nardozza S."/>
            <person name="Fraser L."/>
            <person name="Peng Y."/>
            <person name="Gunaseelan K."/>
            <person name="Simpson R."/>
            <person name="Tahir J."/>
            <person name="Deroles S.C."/>
            <person name="Templeton K."/>
            <person name="Luo Z."/>
            <person name="Davy M."/>
            <person name="Cheng C."/>
            <person name="McNeilage M."/>
            <person name="Scaglione D."/>
            <person name="Liu Y."/>
            <person name="Zhang Q."/>
            <person name="Datson P."/>
            <person name="De Silva N."/>
            <person name="Gardiner S.E."/>
            <person name="Bassett H."/>
            <person name="Chagne D."/>
            <person name="McCallum J."/>
            <person name="Dzierzon H."/>
            <person name="Deng C."/>
            <person name="Wang Y.Y."/>
            <person name="Barron L."/>
            <person name="Manako K."/>
            <person name="Bowen J."/>
            <person name="Foster T.M."/>
            <person name="Erridge Z.A."/>
            <person name="Tiffin H."/>
            <person name="Waite C.N."/>
            <person name="Davies K.M."/>
            <person name="Grierson E.P."/>
            <person name="Laing W.A."/>
            <person name="Kirk R."/>
            <person name="Chen X."/>
            <person name="Wood M."/>
            <person name="Montefiori M."/>
            <person name="Brummell D.A."/>
            <person name="Schwinn K.E."/>
            <person name="Catanach A."/>
            <person name="Fullerton C."/>
            <person name="Li D."/>
            <person name="Meiyalaghan S."/>
            <person name="Nieuwenhuizen N."/>
            <person name="Read N."/>
            <person name="Prakash R."/>
            <person name="Hunter D."/>
            <person name="Zhang H."/>
            <person name="McKenzie M."/>
            <person name="Knabel M."/>
            <person name="Harris A."/>
            <person name="Allan A.C."/>
            <person name="Gleave A."/>
            <person name="Chen A."/>
            <person name="Janssen B.J."/>
            <person name="Plunkett B."/>
            <person name="Ampomah-Dwamena C."/>
            <person name="Voogd C."/>
            <person name="Leif D."/>
            <person name="Lafferty D."/>
            <person name="Souleyre E.J.F."/>
            <person name="Varkonyi-Gasic E."/>
            <person name="Gambi F."/>
            <person name="Hanley J."/>
            <person name="Yao J.L."/>
            <person name="Cheung J."/>
            <person name="David K.M."/>
            <person name="Warren B."/>
            <person name="Marsh K."/>
            <person name="Snowden K.C."/>
            <person name="Lin-Wang K."/>
            <person name="Brian L."/>
            <person name="Martinez-Sanchez M."/>
            <person name="Wang M."/>
            <person name="Ileperuma N."/>
            <person name="Macnee N."/>
            <person name="Campin R."/>
            <person name="McAtee P."/>
            <person name="Drummond R.S.M."/>
            <person name="Espley R.V."/>
            <person name="Ireland H.S."/>
            <person name="Wu R."/>
            <person name="Atkinson R.G."/>
            <person name="Karunairetnam S."/>
            <person name="Bulley S."/>
            <person name="Chunkath S."/>
            <person name="Hanley Z."/>
            <person name="Storey R."/>
            <person name="Thrimawithana A.H."/>
            <person name="Thomson S."/>
            <person name="David C."/>
            <person name="Testolin R."/>
            <person name="Huang H."/>
            <person name="Hellens R.P."/>
            <person name="Schaffer R.J."/>
        </authorList>
    </citation>
    <scope>NUCLEOTIDE SEQUENCE [LARGE SCALE GENOMIC DNA]</scope>
    <source>
        <strain evidence="2">cv. Red5</strain>
    </source>
</reference>
<organism evidence="1 2">
    <name type="scientific">Actinidia chinensis var. chinensis</name>
    <name type="common">Chinese soft-hair kiwi</name>
    <dbReference type="NCBI Taxonomy" id="1590841"/>
    <lineage>
        <taxon>Eukaryota</taxon>
        <taxon>Viridiplantae</taxon>
        <taxon>Streptophyta</taxon>
        <taxon>Embryophyta</taxon>
        <taxon>Tracheophyta</taxon>
        <taxon>Spermatophyta</taxon>
        <taxon>Magnoliopsida</taxon>
        <taxon>eudicotyledons</taxon>
        <taxon>Gunneridae</taxon>
        <taxon>Pentapetalae</taxon>
        <taxon>asterids</taxon>
        <taxon>Ericales</taxon>
        <taxon>Actinidiaceae</taxon>
        <taxon>Actinidia</taxon>
    </lineage>
</organism>
<protein>
    <submittedName>
        <fullName evidence="1">Membrane-bound aldehyde dehydrogenase</fullName>
    </submittedName>
</protein>
<accession>A0A2R6PRC7</accession>
<dbReference type="OrthoDB" id="1093005at2759"/>
<comment type="caution">
    <text evidence="1">The sequence shown here is derived from an EMBL/GenBank/DDBJ whole genome shotgun (WGS) entry which is preliminary data.</text>
</comment>
<dbReference type="STRING" id="1590841.A0A2R6PRC7"/>
<dbReference type="EMBL" id="NKQK01000023">
    <property type="protein sequence ID" value="PSR95562.1"/>
    <property type="molecule type" value="Genomic_DNA"/>
</dbReference>
<dbReference type="OMA" id="IAVCHIQ"/>
<proteinExistence type="predicted"/>
<gene>
    <name evidence="1" type="ORF">CEY00_Acc21579</name>
</gene>
<sequence length="268" mass="29974">MEACSQSGFDKLGLSERLEAEIRDQPSNSSDVKYSLETKNFVSSAKKNNSNCKGKKRGKKRIPSLKASLRVILGFVHLKRKKRKRAKKNHFLNPTIKGDEMGALFASRSTEEWRSSAILENPSEMASETVQVSGIIKKYFSDYKEVTLSSNFTSRANQSQCKEQSTTGVHYNCSEAKFSPMPQFTPKTPLRILQFPLLTDIRSKPSRNKFKRTEVGKRLVVATNKLGISASTQKFASDLCRLGDRKLSVPKSSSLVRGIVIEISDGDE</sequence>
<dbReference type="Proteomes" id="UP000241394">
    <property type="component" value="Chromosome LG23"/>
</dbReference>
<evidence type="ECO:0000313" key="2">
    <source>
        <dbReference type="Proteomes" id="UP000241394"/>
    </source>
</evidence>
<dbReference type="AlphaFoldDB" id="A0A2R6PRC7"/>
<evidence type="ECO:0000313" key="1">
    <source>
        <dbReference type="EMBL" id="PSR95562.1"/>
    </source>
</evidence>